<proteinExistence type="predicted"/>
<sequence length="60" mass="6837">MRLRERGNHDALTKHKASYVLYFTAQQGKLGHSSACTSRRDFQPLHKVKGFIGRVDLIVP</sequence>
<dbReference type="Proteomes" id="UP001187734">
    <property type="component" value="Unassembled WGS sequence"/>
</dbReference>
<evidence type="ECO:0000313" key="1">
    <source>
        <dbReference type="EMBL" id="SPJ81370.1"/>
    </source>
</evidence>
<evidence type="ECO:0000313" key="2">
    <source>
        <dbReference type="Proteomes" id="UP001187734"/>
    </source>
</evidence>
<protein>
    <submittedName>
        <fullName evidence="1">Uncharacterized protein</fullName>
    </submittedName>
</protein>
<organism evidence="1 2">
    <name type="scientific">Fusarium torulosum</name>
    <dbReference type="NCBI Taxonomy" id="33205"/>
    <lineage>
        <taxon>Eukaryota</taxon>
        <taxon>Fungi</taxon>
        <taxon>Dikarya</taxon>
        <taxon>Ascomycota</taxon>
        <taxon>Pezizomycotina</taxon>
        <taxon>Sordariomycetes</taxon>
        <taxon>Hypocreomycetidae</taxon>
        <taxon>Hypocreales</taxon>
        <taxon>Nectriaceae</taxon>
        <taxon>Fusarium</taxon>
    </lineage>
</organism>
<dbReference type="AlphaFoldDB" id="A0AAE8MEL7"/>
<accession>A0AAE8MEL7</accession>
<comment type="caution">
    <text evidence="1">The sequence shown here is derived from an EMBL/GenBank/DDBJ whole genome shotgun (WGS) entry which is preliminary data.</text>
</comment>
<reference evidence="1" key="1">
    <citation type="submission" date="2018-03" db="EMBL/GenBank/DDBJ databases">
        <authorList>
            <person name="Guldener U."/>
        </authorList>
    </citation>
    <scope>NUCLEOTIDE SEQUENCE</scope>
</reference>
<keyword evidence="2" id="KW-1185">Reference proteome</keyword>
<gene>
    <name evidence="1" type="ORF">FTOL_08895</name>
</gene>
<name>A0AAE8MEL7_9HYPO</name>
<dbReference type="EMBL" id="ONZP01000319">
    <property type="protein sequence ID" value="SPJ81370.1"/>
    <property type="molecule type" value="Genomic_DNA"/>
</dbReference>